<comment type="caution">
    <text evidence="5">The sequence shown here is derived from an EMBL/GenBank/DDBJ whole genome shotgun (WGS) entry which is preliminary data.</text>
</comment>
<dbReference type="EMBL" id="MFIE01000022">
    <property type="protein sequence ID" value="OGF82344.1"/>
    <property type="molecule type" value="Genomic_DNA"/>
</dbReference>
<proteinExistence type="inferred from homology"/>
<dbReference type="InterPro" id="IPR006183">
    <property type="entry name" value="Pgluconate_DH"/>
</dbReference>
<evidence type="ECO:0000313" key="6">
    <source>
        <dbReference type="Proteomes" id="UP000178684"/>
    </source>
</evidence>
<dbReference type="InterPro" id="IPR036291">
    <property type="entry name" value="NAD(P)-bd_dom_sf"/>
</dbReference>
<sequence length="282" mass="31120">MKNDIAIIGLGKMGGNIALRLRQRGWKVLGFDKGYDFSKIKNLPTPRTVIFSVPHNAVDAVGNAVGKFLEEGDIILDLGNSFYKDTIRRAKEYSKKKIKFVDVGISGGPAGARYGASLMVGGDKKTFDNIYDLLKDIAREDGIKFFEGAGAGHFVKMVHNGIEYGMMQSLAEGFTVLKKSKYKIDLRKAAEIYNKGSVIESRLVGWLADAFREYGEDLKKVSGKVGYTGEGEWTVKTAKEFGVPAKVLKEAVDFRKRSHKKPSWTGKLLSALRGQFGGHSIR</sequence>
<dbReference type="InterPro" id="IPR013328">
    <property type="entry name" value="6PGD_dom2"/>
</dbReference>
<dbReference type="PANTHER" id="PTHR11811">
    <property type="entry name" value="6-PHOSPHOGLUCONATE DEHYDROGENASE"/>
    <property type="match status" value="1"/>
</dbReference>
<dbReference type="Gene3D" id="1.10.1040.10">
    <property type="entry name" value="N-(1-d-carboxylethyl)-l-norvaline Dehydrogenase, domain 2"/>
    <property type="match status" value="1"/>
</dbReference>
<protein>
    <recommendedName>
        <fullName evidence="4">6-phosphogluconate dehydrogenase C-terminal domain-containing protein</fullName>
    </recommendedName>
</protein>
<dbReference type="GO" id="GO:0004616">
    <property type="term" value="F:phosphogluconate dehydrogenase (decarboxylating) activity"/>
    <property type="evidence" value="ECO:0007669"/>
    <property type="project" value="InterPro"/>
</dbReference>
<dbReference type="Proteomes" id="UP000178684">
    <property type="component" value="Unassembled WGS sequence"/>
</dbReference>
<gene>
    <name evidence="5" type="ORF">A3B18_00105</name>
</gene>
<dbReference type="GO" id="GO:0019521">
    <property type="term" value="P:D-gluconate metabolic process"/>
    <property type="evidence" value="ECO:0007669"/>
    <property type="project" value="UniProtKB-KW"/>
</dbReference>
<organism evidence="5 6">
    <name type="scientific">Candidatus Giovannonibacteria bacterium RIFCSPLOWO2_01_FULL_46_13</name>
    <dbReference type="NCBI Taxonomy" id="1798352"/>
    <lineage>
        <taxon>Bacteria</taxon>
        <taxon>Candidatus Giovannoniibacteriota</taxon>
    </lineage>
</organism>
<dbReference type="InterPro" id="IPR006115">
    <property type="entry name" value="6PGDH_NADP-bd"/>
</dbReference>
<dbReference type="Pfam" id="PF00393">
    <property type="entry name" value="6PGD"/>
    <property type="match status" value="1"/>
</dbReference>
<reference evidence="5 6" key="1">
    <citation type="journal article" date="2016" name="Nat. Commun.">
        <title>Thousands of microbial genomes shed light on interconnected biogeochemical processes in an aquifer system.</title>
        <authorList>
            <person name="Anantharaman K."/>
            <person name="Brown C.T."/>
            <person name="Hug L.A."/>
            <person name="Sharon I."/>
            <person name="Castelle C.J."/>
            <person name="Probst A.J."/>
            <person name="Thomas B.C."/>
            <person name="Singh A."/>
            <person name="Wilkins M.J."/>
            <person name="Karaoz U."/>
            <person name="Brodie E.L."/>
            <person name="Williams K.H."/>
            <person name="Hubbard S.S."/>
            <person name="Banfield J.F."/>
        </authorList>
    </citation>
    <scope>NUCLEOTIDE SEQUENCE [LARGE SCALE GENOMIC DNA]</scope>
</reference>
<name>A0A1F5X381_9BACT</name>
<comment type="similarity">
    <text evidence="1">Belongs to the 6-phosphogluconate dehydrogenase family.</text>
</comment>
<dbReference type="AlphaFoldDB" id="A0A1F5X381"/>
<evidence type="ECO:0000259" key="4">
    <source>
        <dbReference type="SMART" id="SM01350"/>
    </source>
</evidence>
<dbReference type="SUPFAM" id="SSF51735">
    <property type="entry name" value="NAD(P)-binding Rossmann-fold domains"/>
    <property type="match status" value="1"/>
</dbReference>
<dbReference type="Pfam" id="PF03446">
    <property type="entry name" value="NAD_binding_2"/>
    <property type="match status" value="1"/>
</dbReference>
<evidence type="ECO:0000256" key="1">
    <source>
        <dbReference type="ARBA" id="ARBA00008419"/>
    </source>
</evidence>
<feature type="domain" description="6-phosphogluconate dehydrogenase C-terminal" evidence="4">
    <location>
        <begin position="152"/>
        <end position="280"/>
    </location>
</feature>
<dbReference type="SUPFAM" id="SSF48179">
    <property type="entry name" value="6-phosphogluconate dehydrogenase C-terminal domain-like"/>
    <property type="match status" value="1"/>
</dbReference>
<keyword evidence="3" id="KW-0311">Gluconate utilization</keyword>
<dbReference type="NCBIfam" id="NF007161">
    <property type="entry name" value="PRK09599.1"/>
    <property type="match status" value="1"/>
</dbReference>
<evidence type="ECO:0000256" key="2">
    <source>
        <dbReference type="ARBA" id="ARBA00023002"/>
    </source>
</evidence>
<dbReference type="GO" id="GO:0050661">
    <property type="term" value="F:NADP binding"/>
    <property type="evidence" value="ECO:0007669"/>
    <property type="project" value="InterPro"/>
</dbReference>
<dbReference type="InterPro" id="IPR008927">
    <property type="entry name" value="6-PGluconate_DH-like_C_sf"/>
</dbReference>
<dbReference type="GO" id="GO:0006098">
    <property type="term" value="P:pentose-phosphate shunt"/>
    <property type="evidence" value="ECO:0007669"/>
    <property type="project" value="InterPro"/>
</dbReference>
<evidence type="ECO:0000313" key="5">
    <source>
        <dbReference type="EMBL" id="OGF82344.1"/>
    </source>
</evidence>
<keyword evidence="2" id="KW-0560">Oxidoreductase</keyword>
<dbReference type="Gene3D" id="3.40.50.720">
    <property type="entry name" value="NAD(P)-binding Rossmann-like Domain"/>
    <property type="match status" value="1"/>
</dbReference>
<dbReference type="InterPro" id="IPR006114">
    <property type="entry name" value="6PGDH_C"/>
</dbReference>
<accession>A0A1F5X381</accession>
<evidence type="ECO:0000256" key="3">
    <source>
        <dbReference type="ARBA" id="ARBA00023064"/>
    </source>
</evidence>
<dbReference type="SMART" id="SM01350">
    <property type="entry name" value="6PGD"/>
    <property type="match status" value="1"/>
</dbReference>